<feature type="domain" description="GGDEF" evidence="4">
    <location>
        <begin position="179"/>
        <end position="313"/>
    </location>
</feature>
<dbReference type="PANTHER" id="PTHR44591">
    <property type="entry name" value="STRESS RESPONSE REGULATOR PROTEIN 1"/>
    <property type="match status" value="1"/>
</dbReference>
<evidence type="ECO:0000259" key="3">
    <source>
        <dbReference type="PROSITE" id="PS50110"/>
    </source>
</evidence>
<dbReference type="InterPro" id="IPR000160">
    <property type="entry name" value="GGDEF_dom"/>
</dbReference>
<dbReference type="EMBL" id="CP022187">
    <property type="protein sequence ID" value="AWI75568.1"/>
    <property type="molecule type" value="Genomic_DNA"/>
</dbReference>
<dbReference type="Pfam" id="PF00990">
    <property type="entry name" value="GGDEF"/>
    <property type="match status" value="1"/>
</dbReference>
<evidence type="ECO:0000256" key="1">
    <source>
        <dbReference type="ARBA" id="ARBA00022553"/>
    </source>
</evidence>
<gene>
    <name evidence="5" type="ORF">CEW83_10365</name>
</gene>
<dbReference type="SMART" id="SM00448">
    <property type="entry name" value="REC"/>
    <property type="match status" value="1"/>
</dbReference>
<organism evidence="5 6">
    <name type="scientific">Parazoarcus communis</name>
    <dbReference type="NCBI Taxonomy" id="41977"/>
    <lineage>
        <taxon>Bacteria</taxon>
        <taxon>Pseudomonadati</taxon>
        <taxon>Pseudomonadota</taxon>
        <taxon>Betaproteobacteria</taxon>
        <taxon>Rhodocyclales</taxon>
        <taxon>Zoogloeaceae</taxon>
        <taxon>Parazoarcus</taxon>
    </lineage>
</organism>
<dbReference type="RefSeq" id="WP_108949274.1">
    <property type="nucleotide sequence ID" value="NZ_CP022187.1"/>
</dbReference>
<dbReference type="Pfam" id="PF00072">
    <property type="entry name" value="Response_reg"/>
    <property type="match status" value="1"/>
</dbReference>
<dbReference type="InterPro" id="IPR011006">
    <property type="entry name" value="CheY-like_superfamily"/>
</dbReference>
<dbReference type="KEGG" id="acom:CEW83_10365"/>
<feature type="modified residue" description="4-aspartylphosphate" evidence="2">
    <location>
        <position position="60"/>
    </location>
</feature>
<evidence type="ECO:0000259" key="4">
    <source>
        <dbReference type="PROSITE" id="PS50887"/>
    </source>
</evidence>
<dbReference type="CDD" id="cd01949">
    <property type="entry name" value="GGDEF"/>
    <property type="match status" value="1"/>
</dbReference>
<dbReference type="SMART" id="SM00267">
    <property type="entry name" value="GGDEF"/>
    <property type="match status" value="1"/>
</dbReference>
<dbReference type="Proteomes" id="UP000244930">
    <property type="component" value="Chromosome"/>
</dbReference>
<feature type="domain" description="Response regulatory" evidence="3">
    <location>
        <begin position="11"/>
        <end position="129"/>
    </location>
</feature>
<dbReference type="PROSITE" id="PS50110">
    <property type="entry name" value="RESPONSE_REGULATORY"/>
    <property type="match status" value="1"/>
</dbReference>
<dbReference type="AlphaFoldDB" id="A0A2U8GQ21"/>
<evidence type="ECO:0000256" key="2">
    <source>
        <dbReference type="PROSITE-ProRule" id="PRU00169"/>
    </source>
</evidence>
<dbReference type="SUPFAM" id="SSF52172">
    <property type="entry name" value="CheY-like"/>
    <property type="match status" value="1"/>
</dbReference>
<dbReference type="GO" id="GO:0000160">
    <property type="term" value="P:phosphorelay signal transduction system"/>
    <property type="evidence" value="ECO:0007669"/>
    <property type="project" value="InterPro"/>
</dbReference>
<dbReference type="InterPro" id="IPR043128">
    <property type="entry name" value="Rev_trsase/Diguanyl_cyclase"/>
</dbReference>
<dbReference type="InterPro" id="IPR001789">
    <property type="entry name" value="Sig_transdc_resp-reg_receiver"/>
</dbReference>
<accession>A0A2U8GQ21</accession>
<dbReference type="Gene3D" id="3.40.50.2300">
    <property type="match status" value="1"/>
</dbReference>
<evidence type="ECO:0000313" key="5">
    <source>
        <dbReference type="EMBL" id="AWI75568.1"/>
    </source>
</evidence>
<dbReference type="PROSITE" id="PS50887">
    <property type="entry name" value="GGDEF"/>
    <property type="match status" value="1"/>
</dbReference>
<proteinExistence type="predicted"/>
<keyword evidence="6" id="KW-1185">Reference proteome</keyword>
<sequence length="397" mass="43640">MSDDESLPMTKVLVVDDSRMVRATITKHIRGRFDVRDEADGEAGWEALLVDPAIQVVLTDIGMPRLDGFGLLERIRGSRVQRVQDLPVIIISGDEDDEARDKALRLGANDFVAKGASSVELVARLDSLVRHARTRRELDESRAALATQSPLDPVSGLATASYLSHHAEQEMALARRHRADISVMVIDIDHYEQLGEWHGSHVAELITRKLSKILSTKVRKEDTVSQLAPSRFAVLSPSTDLIGCCAFALRLQRAMEKLVMTYRDERIRISVTIGVSSSAVDGMQTVEHLIETAAKRVQRGVVAGGNRVVGDQGEVDQAMVDRHLKQAISIDHALLQLRVGAADEVAERLPDVIATLLPLLELMESRLQCGLPLELLKQYDKGRVSGSDDTEGTQTSV</sequence>
<dbReference type="Gene3D" id="3.30.70.270">
    <property type="match status" value="1"/>
</dbReference>
<name>A0A2U8GQ21_9RHOO</name>
<dbReference type="InterPro" id="IPR050595">
    <property type="entry name" value="Bact_response_regulator"/>
</dbReference>
<evidence type="ECO:0000313" key="6">
    <source>
        <dbReference type="Proteomes" id="UP000244930"/>
    </source>
</evidence>
<dbReference type="InterPro" id="IPR029787">
    <property type="entry name" value="Nucleotide_cyclase"/>
</dbReference>
<protein>
    <submittedName>
        <fullName evidence="5">Diguanylate cyclase response regulator</fullName>
    </submittedName>
</protein>
<dbReference type="SUPFAM" id="SSF55073">
    <property type="entry name" value="Nucleotide cyclase"/>
    <property type="match status" value="1"/>
</dbReference>
<reference evidence="5 6" key="1">
    <citation type="submission" date="2017-06" db="EMBL/GenBank/DDBJ databases">
        <title>Azoarcus.</title>
        <authorList>
            <person name="Woo J.-H."/>
            <person name="Kim H.-S."/>
        </authorList>
    </citation>
    <scope>NUCLEOTIDE SEQUENCE [LARGE SCALE GENOMIC DNA]</scope>
    <source>
        <strain evidence="5 6">TSPY31</strain>
    </source>
</reference>
<dbReference type="NCBIfam" id="TIGR00254">
    <property type="entry name" value="GGDEF"/>
    <property type="match status" value="1"/>
</dbReference>
<dbReference type="PANTHER" id="PTHR44591:SF3">
    <property type="entry name" value="RESPONSE REGULATORY DOMAIN-CONTAINING PROTEIN"/>
    <property type="match status" value="1"/>
</dbReference>
<keyword evidence="1 2" id="KW-0597">Phosphoprotein</keyword>